<keyword evidence="2" id="KW-1185">Reference proteome</keyword>
<comment type="caution">
    <text evidence="1">The sequence shown here is derived from an EMBL/GenBank/DDBJ whole genome shotgun (WGS) entry which is preliminary data.</text>
</comment>
<organism evidence="1 2">
    <name type="scientific">Solibacillus kalamii</name>
    <dbReference type="NCBI Taxonomy" id="1748298"/>
    <lineage>
        <taxon>Bacteria</taxon>
        <taxon>Bacillati</taxon>
        <taxon>Bacillota</taxon>
        <taxon>Bacilli</taxon>
        <taxon>Bacillales</taxon>
        <taxon>Caryophanaceae</taxon>
        <taxon>Solibacillus</taxon>
    </lineage>
</organism>
<dbReference type="EMBL" id="NHNT01000001">
    <property type="protein sequence ID" value="OUZ40984.1"/>
    <property type="molecule type" value="Genomic_DNA"/>
</dbReference>
<dbReference type="Proteomes" id="UP000196594">
    <property type="component" value="Unassembled WGS sequence"/>
</dbReference>
<evidence type="ECO:0000313" key="2">
    <source>
        <dbReference type="Proteomes" id="UP000196594"/>
    </source>
</evidence>
<reference evidence="1 2" key="1">
    <citation type="journal article" date="2017" name="Int. J. Syst. Evol. Microbiol.">
        <title>Solibacillus kalamii sp. nov., isolated from a high-efficiency particulate arrestance filter system used in the International Space Station.</title>
        <authorList>
            <person name="Checinska Sielaff A."/>
            <person name="Kumar R.M."/>
            <person name="Pal D."/>
            <person name="Mayilraj S."/>
            <person name="Venkateswaran K."/>
        </authorList>
    </citation>
    <scope>NUCLEOTIDE SEQUENCE [LARGE SCALE GENOMIC DNA]</scope>
    <source>
        <strain evidence="1 2">ISSFR-015</strain>
    </source>
</reference>
<sequence length="69" mass="8184">MRLNSRNCNAIRFLLEQLDRILEKVREILANQKGILEQSGYLLAQLTVILENCNFIRINKIILEYSRTY</sequence>
<protein>
    <submittedName>
        <fullName evidence="1">Uncharacterized protein</fullName>
    </submittedName>
</protein>
<proteinExistence type="predicted"/>
<accession>A0ABX3ZMN9</accession>
<gene>
    <name evidence="1" type="ORF">CBM15_03645</name>
</gene>
<name>A0ABX3ZMN9_9BACL</name>
<evidence type="ECO:0000313" key="1">
    <source>
        <dbReference type="EMBL" id="OUZ40984.1"/>
    </source>
</evidence>